<evidence type="ECO:0000256" key="1">
    <source>
        <dbReference type="SAM" id="Phobius"/>
    </source>
</evidence>
<keyword evidence="3" id="KW-1185">Reference proteome</keyword>
<evidence type="ECO:0000313" key="2">
    <source>
        <dbReference type="EMBL" id="ELY90522.1"/>
    </source>
</evidence>
<feature type="transmembrane region" description="Helical" evidence="1">
    <location>
        <begin position="37"/>
        <end position="57"/>
    </location>
</feature>
<feature type="transmembrane region" description="Helical" evidence="1">
    <location>
        <begin position="7"/>
        <end position="25"/>
    </location>
</feature>
<evidence type="ECO:0000313" key="3">
    <source>
        <dbReference type="Proteomes" id="UP000011519"/>
    </source>
</evidence>
<comment type="caution">
    <text evidence="2">The sequence shown here is derived from an EMBL/GenBank/DDBJ whole genome shotgun (WGS) entry which is preliminary data.</text>
</comment>
<sequence>MASHDHFARTLALLCALAIGIASIVSPPDPFTLVRYAAPLLVVAVVLSVILTYGGGLESVRNET</sequence>
<dbReference type="AlphaFoldDB" id="L9ZY54"/>
<name>L9ZY54_9EURY</name>
<protein>
    <submittedName>
        <fullName evidence="2">Uncharacterized protein</fullName>
    </submittedName>
</protein>
<keyword evidence="1" id="KW-1133">Transmembrane helix</keyword>
<dbReference type="InterPro" id="IPR055956">
    <property type="entry name" value="DUF7534"/>
</dbReference>
<keyword evidence="1" id="KW-0472">Membrane</keyword>
<dbReference type="EMBL" id="AOIM01000034">
    <property type="protein sequence ID" value="ELY90522.1"/>
    <property type="molecule type" value="Genomic_DNA"/>
</dbReference>
<dbReference type="Pfam" id="PF24378">
    <property type="entry name" value="DUF7534"/>
    <property type="match status" value="1"/>
</dbReference>
<reference evidence="2 3" key="1">
    <citation type="journal article" date="2014" name="PLoS Genet.">
        <title>Phylogenetically driven sequencing of extremely halophilic archaea reveals strategies for static and dynamic osmo-response.</title>
        <authorList>
            <person name="Becker E.A."/>
            <person name="Seitzer P.M."/>
            <person name="Tritt A."/>
            <person name="Larsen D."/>
            <person name="Krusor M."/>
            <person name="Yao A.I."/>
            <person name="Wu D."/>
            <person name="Madern D."/>
            <person name="Eisen J.A."/>
            <person name="Darling A.E."/>
            <person name="Facciotti M.T."/>
        </authorList>
    </citation>
    <scope>NUCLEOTIDE SEQUENCE [LARGE SCALE GENOMIC DNA]</scope>
    <source>
        <strain evidence="2 3">JCM 10989</strain>
    </source>
</reference>
<proteinExistence type="predicted"/>
<organism evidence="2 3">
    <name type="scientific">Natrialba hulunbeirensis JCM 10989</name>
    <dbReference type="NCBI Taxonomy" id="1227493"/>
    <lineage>
        <taxon>Archaea</taxon>
        <taxon>Methanobacteriati</taxon>
        <taxon>Methanobacteriota</taxon>
        <taxon>Stenosarchaea group</taxon>
        <taxon>Halobacteria</taxon>
        <taxon>Halobacteriales</taxon>
        <taxon>Natrialbaceae</taxon>
        <taxon>Natrialba</taxon>
    </lineage>
</organism>
<keyword evidence="1" id="KW-0812">Transmembrane</keyword>
<dbReference type="RefSeq" id="WP_006653335.1">
    <property type="nucleotide sequence ID" value="NZ_AOIM01000034.1"/>
</dbReference>
<gene>
    <name evidence="2" type="ORF">C483_10696</name>
</gene>
<dbReference type="Proteomes" id="UP000011519">
    <property type="component" value="Unassembled WGS sequence"/>
</dbReference>
<dbReference type="PATRIC" id="fig|1227493.4.peg.2130"/>
<accession>L9ZY54</accession>